<reference evidence="7 8" key="1">
    <citation type="submission" date="2016-06" db="EMBL/GenBank/DDBJ databases">
        <authorList>
            <person name="Olsen C.W."/>
            <person name="Carey S."/>
            <person name="Hinshaw L."/>
            <person name="Karasin A.I."/>
        </authorList>
    </citation>
    <scope>NUCLEOTIDE SEQUENCE [LARGE SCALE GENOMIC DNA]</scope>
    <source>
        <strain evidence="7 8">LZ-22</strain>
    </source>
</reference>
<dbReference type="AlphaFoldDB" id="A0A1G6H1A3"/>
<evidence type="ECO:0000256" key="2">
    <source>
        <dbReference type="ARBA" id="ARBA00022630"/>
    </source>
</evidence>
<organism evidence="7 8">
    <name type="scientific">Raineyella antarctica</name>
    <dbReference type="NCBI Taxonomy" id="1577474"/>
    <lineage>
        <taxon>Bacteria</taxon>
        <taxon>Bacillati</taxon>
        <taxon>Actinomycetota</taxon>
        <taxon>Actinomycetes</taxon>
        <taxon>Propionibacteriales</taxon>
        <taxon>Propionibacteriaceae</taxon>
        <taxon>Raineyella</taxon>
    </lineage>
</organism>
<dbReference type="EMBL" id="FMYF01000006">
    <property type="protein sequence ID" value="SDB87934.1"/>
    <property type="molecule type" value="Genomic_DNA"/>
</dbReference>
<evidence type="ECO:0000259" key="6">
    <source>
        <dbReference type="Pfam" id="PF14759"/>
    </source>
</evidence>
<dbReference type="Proteomes" id="UP000199086">
    <property type="component" value="Unassembled WGS sequence"/>
</dbReference>
<gene>
    <name evidence="7" type="ORF">GA0111570_10619</name>
</gene>
<feature type="domain" description="Reductase C-terminal" evidence="6">
    <location>
        <begin position="325"/>
        <end position="397"/>
    </location>
</feature>
<sequence length="410" mass="44368">MGAPKNILIVGGSAAGLSAADGLREGGYQGPITILNAEPRPGYDRPTLSKALLSGTGEPEVRELRQAAHFAEKGYDVRTGVAAARLDADRKVVTAQDGEEFPYDALLVATGTRNRTLTTDDGLVLPTMRTAEDLVAIRDQVNAADRITVVGAGFIGLEVAASLRERGKEVTLFGAHPLPMDHIIGPEVATIIRDDHRAHGVDLHSETYVTGVSGTPGDYLLRYTDRDGIEHTHATGCVIAGIGVTPNIEWLEGSGLQVDGGVVTDAAGRSNLPDVWAAGDVAYFFHPLYDEFVRVHHWTNAIEQGRVVGLNIAKGTDTPYRTVPYFWTDMFERKYHYYGRRRDGDDSLLALGTYDDEEFLVLFGRDGRFHAIVSRGCERSLRGYKKLLQRGAGWDEALAHAGLTVAATGA</sequence>
<evidence type="ECO:0000259" key="5">
    <source>
        <dbReference type="Pfam" id="PF07992"/>
    </source>
</evidence>
<dbReference type="GO" id="GO:0005737">
    <property type="term" value="C:cytoplasm"/>
    <property type="evidence" value="ECO:0007669"/>
    <property type="project" value="TreeGrafter"/>
</dbReference>
<feature type="domain" description="FAD/NAD(P)-binding" evidence="5">
    <location>
        <begin position="6"/>
        <end position="305"/>
    </location>
</feature>
<dbReference type="PANTHER" id="PTHR43557">
    <property type="entry name" value="APOPTOSIS-INDUCING FACTOR 1"/>
    <property type="match status" value="1"/>
</dbReference>
<dbReference type="PANTHER" id="PTHR43557:SF2">
    <property type="entry name" value="RIESKE DOMAIN-CONTAINING PROTEIN-RELATED"/>
    <property type="match status" value="1"/>
</dbReference>
<accession>A0A1G6H1A3</accession>
<evidence type="ECO:0000313" key="7">
    <source>
        <dbReference type="EMBL" id="SDB87934.1"/>
    </source>
</evidence>
<comment type="cofactor">
    <cofactor evidence="1">
        <name>FAD</name>
        <dbReference type="ChEBI" id="CHEBI:57692"/>
    </cofactor>
</comment>
<dbReference type="RefSeq" id="WP_092610305.1">
    <property type="nucleotide sequence ID" value="NZ_FMYF01000006.1"/>
</dbReference>
<evidence type="ECO:0000256" key="1">
    <source>
        <dbReference type="ARBA" id="ARBA00001974"/>
    </source>
</evidence>
<dbReference type="GO" id="GO:0051213">
    <property type="term" value="F:dioxygenase activity"/>
    <property type="evidence" value="ECO:0007669"/>
    <property type="project" value="UniProtKB-KW"/>
</dbReference>
<keyword evidence="2" id="KW-0285">Flavoprotein</keyword>
<dbReference type="STRING" id="1577474.GA0111570_10619"/>
<dbReference type="InterPro" id="IPR050446">
    <property type="entry name" value="FAD-oxidoreductase/Apoptosis"/>
</dbReference>
<keyword evidence="8" id="KW-1185">Reference proteome</keyword>
<name>A0A1G6H1A3_9ACTN</name>
<dbReference type="InterPro" id="IPR023753">
    <property type="entry name" value="FAD/NAD-binding_dom"/>
</dbReference>
<dbReference type="InterPro" id="IPR036188">
    <property type="entry name" value="FAD/NAD-bd_sf"/>
</dbReference>
<protein>
    <submittedName>
        <fullName evidence="7">3-phenylpropionate/trans-cinnamate dioxygenase ferredoxin reductase subunit</fullName>
    </submittedName>
</protein>
<evidence type="ECO:0000313" key="8">
    <source>
        <dbReference type="Proteomes" id="UP000199086"/>
    </source>
</evidence>
<dbReference type="InterPro" id="IPR016156">
    <property type="entry name" value="FAD/NAD-linked_Rdtase_dimer_sf"/>
</dbReference>
<dbReference type="Gene3D" id="3.30.390.30">
    <property type="match status" value="1"/>
</dbReference>
<dbReference type="PRINTS" id="PR00368">
    <property type="entry name" value="FADPNR"/>
</dbReference>
<proteinExistence type="predicted"/>
<dbReference type="Pfam" id="PF07992">
    <property type="entry name" value="Pyr_redox_2"/>
    <property type="match status" value="1"/>
</dbReference>
<dbReference type="PRINTS" id="PR00411">
    <property type="entry name" value="PNDRDTASEI"/>
</dbReference>
<dbReference type="Pfam" id="PF14759">
    <property type="entry name" value="Reductase_C"/>
    <property type="match status" value="1"/>
</dbReference>
<dbReference type="Gene3D" id="3.50.50.60">
    <property type="entry name" value="FAD/NAD(P)-binding domain"/>
    <property type="match status" value="2"/>
</dbReference>
<evidence type="ECO:0000256" key="3">
    <source>
        <dbReference type="ARBA" id="ARBA00022827"/>
    </source>
</evidence>
<dbReference type="OrthoDB" id="3568330at2"/>
<dbReference type="InterPro" id="IPR028202">
    <property type="entry name" value="Reductase_C"/>
</dbReference>
<dbReference type="SUPFAM" id="SSF51905">
    <property type="entry name" value="FAD/NAD(P)-binding domain"/>
    <property type="match status" value="1"/>
</dbReference>
<keyword evidence="3" id="KW-0274">FAD</keyword>
<keyword evidence="7" id="KW-0223">Dioxygenase</keyword>
<dbReference type="SUPFAM" id="SSF55424">
    <property type="entry name" value="FAD/NAD-linked reductases, dimerisation (C-terminal) domain"/>
    <property type="match status" value="1"/>
</dbReference>
<keyword evidence="4" id="KW-0560">Oxidoreductase</keyword>
<dbReference type="GO" id="GO:0016651">
    <property type="term" value="F:oxidoreductase activity, acting on NAD(P)H"/>
    <property type="evidence" value="ECO:0007669"/>
    <property type="project" value="TreeGrafter"/>
</dbReference>
<evidence type="ECO:0000256" key="4">
    <source>
        <dbReference type="ARBA" id="ARBA00023002"/>
    </source>
</evidence>